<evidence type="ECO:0000256" key="1">
    <source>
        <dbReference type="ARBA" id="ARBA00004651"/>
    </source>
</evidence>
<organism evidence="10 11">
    <name type="scientific">Lactobacillus rodentium</name>
    <dbReference type="NCBI Taxonomy" id="947835"/>
    <lineage>
        <taxon>Bacteria</taxon>
        <taxon>Bacillati</taxon>
        <taxon>Bacillota</taxon>
        <taxon>Bacilli</taxon>
        <taxon>Lactobacillales</taxon>
        <taxon>Lactobacillaceae</taxon>
        <taxon>Lactobacillus</taxon>
    </lineage>
</organism>
<keyword evidence="11" id="KW-1185">Reference proteome</keyword>
<comment type="subcellular location">
    <subcellularLocation>
        <location evidence="1 8">Cell membrane</location>
        <topology evidence="1 8">Multi-pass membrane protein</topology>
    </subcellularLocation>
</comment>
<dbReference type="InterPro" id="IPR010065">
    <property type="entry name" value="AA_ABC_transptr_permease_3TM"/>
</dbReference>
<evidence type="ECO:0000256" key="8">
    <source>
        <dbReference type="RuleBase" id="RU363032"/>
    </source>
</evidence>
<dbReference type="Proteomes" id="UP000257317">
    <property type="component" value="Unassembled WGS sequence"/>
</dbReference>
<evidence type="ECO:0000256" key="7">
    <source>
        <dbReference type="ARBA" id="ARBA00023136"/>
    </source>
</evidence>
<proteinExistence type="inferred from homology"/>
<feature type="transmembrane region" description="Helical" evidence="8">
    <location>
        <begin position="186"/>
        <end position="209"/>
    </location>
</feature>
<feature type="transmembrane region" description="Helical" evidence="8">
    <location>
        <begin position="20"/>
        <end position="44"/>
    </location>
</feature>
<evidence type="ECO:0000256" key="4">
    <source>
        <dbReference type="ARBA" id="ARBA00022692"/>
    </source>
</evidence>
<reference evidence="11" key="1">
    <citation type="submission" date="2018-03" db="EMBL/GenBank/DDBJ databases">
        <title>New taxa in the Lactobacillus gasseri group.</title>
        <authorList>
            <person name="Tanizawa Y."/>
            <person name="Tohno M."/>
            <person name="Endo A."/>
            <person name="Arita M."/>
        </authorList>
    </citation>
    <scope>NUCLEOTIDE SEQUENCE [LARGE SCALE GENOMIC DNA]</scope>
    <source>
        <strain evidence="11">DSM 24759</strain>
    </source>
</reference>
<name>A0A2Z6T7S4_9LACO</name>
<dbReference type="GO" id="GO:0006865">
    <property type="term" value="P:amino acid transport"/>
    <property type="evidence" value="ECO:0007669"/>
    <property type="project" value="UniProtKB-KW"/>
</dbReference>
<dbReference type="GO" id="GO:0022857">
    <property type="term" value="F:transmembrane transporter activity"/>
    <property type="evidence" value="ECO:0007669"/>
    <property type="project" value="InterPro"/>
</dbReference>
<comment type="caution">
    <text evidence="10">The sequence shown here is derived from an EMBL/GenBank/DDBJ whole genome shotgun (WGS) entry which is preliminary data.</text>
</comment>
<evidence type="ECO:0000256" key="2">
    <source>
        <dbReference type="ARBA" id="ARBA00022448"/>
    </source>
</evidence>
<dbReference type="InterPro" id="IPR000515">
    <property type="entry name" value="MetI-like"/>
</dbReference>
<evidence type="ECO:0000313" key="10">
    <source>
        <dbReference type="EMBL" id="GBG04781.1"/>
    </source>
</evidence>
<feature type="transmembrane region" description="Helical" evidence="8">
    <location>
        <begin position="51"/>
        <end position="77"/>
    </location>
</feature>
<protein>
    <submittedName>
        <fullName evidence="10">Glutamine ABC transporter permease protein</fullName>
    </submittedName>
</protein>
<dbReference type="FunFam" id="1.10.3720.10:FF:000033">
    <property type="entry name" value="Polar amino acid ABC transporter permease"/>
    <property type="match status" value="1"/>
</dbReference>
<keyword evidence="7 8" id="KW-0472">Membrane</keyword>
<dbReference type="NCBIfam" id="TIGR01726">
    <property type="entry name" value="HEQRo_perm_3TM"/>
    <property type="match status" value="1"/>
</dbReference>
<evidence type="ECO:0000313" key="11">
    <source>
        <dbReference type="Proteomes" id="UP000257317"/>
    </source>
</evidence>
<keyword evidence="2 8" id="KW-0813">Transport</keyword>
<dbReference type="CDD" id="cd06261">
    <property type="entry name" value="TM_PBP2"/>
    <property type="match status" value="1"/>
</dbReference>
<feature type="transmembrane region" description="Helical" evidence="8">
    <location>
        <begin position="89"/>
        <end position="108"/>
    </location>
</feature>
<evidence type="ECO:0000256" key="5">
    <source>
        <dbReference type="ARBA" id="ARBA00022970"/>
    </source>
</evidence>
<dbReference type="RefSeq" id="WP_117118126.1">
    <property type="nucleotide sequence ID" value="NZ_BFBY01000004.1"/>
</dbReference>
<feature type="domain" description="ABC transmembrane type-1" evidence="9">
    <location>
        <begin position="20"/>
        <end position="209"/>
    </location>
</feature>
<gene>
    <name evidence="10" type="ORF">LrDSM24759_06950</name>
</gene>
<dbReference type="PROSITE" id="PS50928">
    <property type="entry name" value="ABC_TM1"/>
    <property type="match status" value="1"/>
</dbReference>
<sequence length="217" mass="24216">METFIHAYSWIDIRFLLQGLWVTIYVSLISIALSFVIGIILGFIRYVNIKYVSAIVGFIIDIIRNLPLLLIIFFTYFGLPELGLVTNPTVASIIALVVFEGAMVAEIVRSGIGAVDPGQMEGARSNGMTYMQAMTHVVLPQALHKMVPSLLSQFVSLVKDTSLATIIVLPELLYHAQIIYGQNSTYLIPMYIIIAVMYFIVCFSLSMFANHLQKTGW</sequence>
<dbReference type="Pfam" id="PF00528">
    <property type="entry name" value="BPD_transp_1"/>
    <property type="match status" value="1"/>
</dbReference>
<keyword evidence="6 8" id="KW-1133">Transmembrane helix</keyword>
<keyword evidence="4 8" id="KW-0812">Transmembrane</keyword>
<dbReference type="InterPro" id="IPR035906">
    <property type="entry name" value="MetI-like_sf"/>
</dbReference>
<dbReference type="OrthoDB" id="9787841at2"/>
<dbReference type="SUPFAM" id="SSF161098">
    <property type="entry name" value="MetI-like"/>
    <property type="match status" value="1"/>
</dbReference>
<keyword evidence="5" id="KW-0029">Amino-acid transport</keyword>
<dbReference type="InterPro" id="IPR043429">
    <property type="entry name" value="ArtM/GltK/GlnP/TcyL/YhdX-like"/>
</dbReference>
<dbReference type="EMBL" id="BFBY01000004">
    <property type="protein sequence ID" value="GBG04781.1"/>
    <property type="molecule type" value="Genomic_DNA"/>
</dbReference>
<dbReference type="PANTHER" id="PTHR30614">
    <property type="entry name" value="MEMBRANE COMPONENT OF AMINO ACID ABC TRANSPORTER"/>
    <property type="match status" value="1"/>
</dbReference>
<comment type="similarity">
    <text evidence="8">Belongs to the binding-protein-dependent transport system permease family.</text>
</comment>
<evidence type="ECO:0000256" key="6">
    <source>
        <dbReference type="ARBA" id="ARBA00022989"/>
    </source>
</evidence>
<evidence type="ECO:0000259" key="9">
    <source>
        <dbReference type="PROSITE" id="PS50928"/>
    </source>
</evidence>
<dbReference type="GO" id="GO:0043190">
    <property type="term" value="C:ATP-binding cassette (ABC) transporter complex"/>
    <property type="evidence" value="ECO:0007669"/>
    <property type="project" value="InterPro"/>
</dbReference>
<dbReference type="PANTHER" id="PTHR30614:SF41">
    <property type="entry name" value="INNER MEMBRANE AMINO-ACID ABC TRANSPORTER PERMEASE PROTEIN YHDY"/>
    <property type="match status" value="1"/>
</dbReference>
<dbReference type="AlphaFoldDB" id="A0A2Z6T7S4"/>
<evidence type="ECO:0000256" key="3">
    <source>
        <dbReference type="ARBA" id="ARBA00022475"/>
    </source>
</evidence>
<keyword evidence="3" id="KW-1003">Cell membrane</keyword>
<accession>A0A2Z6T7S4</accession>
<dbReference type="Gene3D" id="1.10.3720.10">
    <property type="entry name" value="MetI-like"/>
    <property type="match status" value="1"/>
</dbReference>